<name>A0A381WA66_9ZZZZ</name>
<dbReference type="AlphaFoldDB" id="A0A381WA66"/>
<evidence type="ECO:0000259" key="2">
    <source>
        <dbReference type="Pfam" id="PF01243"/>
    </source>
</evidence>
<sequence length="107" mass="11886">MITWKEVDMGYLSKAQANRLLGEPIISFLTTINSDGSPHTSPVWHLLNKDNSHIWVATSKTAVKARNLRMDQRVSLVSAADRSPQPWVQVNGAACIKEPMDIDDIVS</sequence>
<accession>A0A381WA66</accession>
<proteinExistence type="predicted"/>
<dbReference type="PANTHER" id="PTHR35176:SF6">
    <property type="entry name" value="HEME OXYGENASE HI_0854-RELATED"/>
    <property type="match status" value="1"/>
</dbReference>
<dbReference type="PANTHER" id="PTHR35176">
    <property type="entry name" value="HEME OXYGENASE HI_0854-RELATED"/>
    <property type="match status" value="1"/>
</dbReference>
<dbReference type="Pfam" id="PF01243">
    <property type="entry name" value="PNPOx_N"/>
    <property type="match status" value="1"/>
</dbReference>
<feature type="domain" description="Pyridoxamine 5'-phosphate oxidase N-terminal" evidence="2">
    <location>
        <begin position="15"/>
        <end position="97"/>
    </location>
</feature>
<dbReference type="InterPro" id="IPR011576">
    <property type="entry name" value="Pyridox_Oxase_N"/>
</dbReference>
<dbReference type="GO" id="GO:0005829">
    <property type="term" value="C:cytosol"/>
    <property type="evidence" value="ECO:0007669"/>
    <property type="project" value="TreeGrafter"/>
</dbReference>
<gene>
    <name evidence="3" type="ORF">METZ01_LOCUS102300</name>
</gene>
<evidence type="ECO:0000256" key="1">
    <source>
        <dbReference type="ARBA" id="ARBA00023002"/>
    </source>
</evidence>
<keyword evidence="1" id="KW-0560">Oxidoreductase</keyword>
<dbReference type="GO" id="GO:0016627">
    <property type="term" value="F:oxidoreductase activity, acting on the CH-CH group of donors"/>
    <property type="evidence" value="ECO:0007669"/>
    <property type="project" value="TreeGrafter"/>
</dbReference>
<organism evidence="3">
    <name type="scientific">marine metagenome</name>
    <dbReference type="NCBI Taxonomy" id="408172"/>
    <lineage>
        <taxon>unclassified sequences</taxon>
        <taxon>metagenomes</taxon>
        <taxon>ecological metagenomes</taxon>
    </lineage>
</organism>
<dbReference type="EMBL" id="UINC01011174">
    <property type="protein sequence ID" value="SVA49446.1"/>
    <property type="molecule type" value="Genomic_DNA"/>
</dbReference>
<dbReference type="SUPFAM" id="SSF50475">
    <property type="entry name" value="FMN-binding split barrel"/>
    <property type="match status" value="1"/>
</dbReference>
<evidence type="ECO:0000313" key="3">
    <source>
        <dbReference type="EMBL" id="SVA49446.1"/>
    </source>
</evidence>
<dbReference type="InterPro" id="IPR052019">
    <property type="entry name" value="F420H2_bilvrd_red/Heme_oxyg"/>
</dbReference>
<protein>
    <recommendedName>
        <fullName evidence="2">Pyridoxamine 5'-phosphate oxidase N-terminal domain-containing protein</fullName>
    </recommendedName>
</protein>
<reference evidence="3" key="1">
    <citation type="submission" date="2018-05" db="EMBL/GenBank/DDBJ databases">
        <authorList>
            <person name="Lanie J.A."/>
            <person name="Ng W.-L."/>
            <person name="Kazmierczak K.M."/>
            <person name="Andrzejewski T.M."/>
            <person name="Davidsen T.M."/>
            <person name="Wayne K.J."/>
            <person name="Tettelin H."/>
            <person name="Glass J.I."/>
            <person name="Rusch D."/>
            <person name="Podicherti R."/>
            <person name="Tsui H.-C.T."/>
            <person name="Winkler M.E."/>
        </authorList>
    </citation>
    <scope>NUCLEOTIDE SEQUENCE</scope>
</reference>
<feature type="non-terminal residue" evidence="3">
    <location>
        <position position="107"/>
    </location>
</feature>
<dbReference type="InterPro" id="IPR012349">
    <property type="entry name" value="Split_barrel_FMN-bd"/>
</dbReference>
<dbReference type="GO" id="GO:0070967">
    <property type="term" value="F:coenzyme F420 binding"/>
    <property type="evidence" value="ECO:0007669"/>
    <property type="project" value="TreeGrafter"/>
</dbReference>
<dbReference type="Gene3D" id="2.30.110.10">
    <property type="entry name" value="Electron Transport, Fmn-binding Protein, Chain A"/>
    <property type="match status" value="1"/>
</dbReference>